<proteinExistence type="predicted"/>
<evidence type="ECO:0000313" key="3">
    <source>
        <dbReference type="EMBL" id="KYC59414.1"/>
    </source>
</evidence>
<sequence>MLCRHFVSGFSHMKTSAKIQYNRMKGCVLMRLFLKVTDPAFLFILILVAILVSLTGFAFAPAIIPIHFNGHLRPDGFINKWAGFSILPAVMLLIWLPSRKGKSYKASLCILFLFIIHVLLVLYALFSK</sequence>
<feature type="transmembrane region" description="Helical" evidence="1">
    <location>
        <begin position="78"/>
        <end position="96"/>
    </location>
</feature>
<evidence type="ECO:0000313" key="4">
    <source>
        <dbReference type="Proteomes" id="UP000075288"/>
    </source>
</evidence>
<dbReference type="AlphaFoldDB" id="A0A150JRJ7"/>
<organism evidence="3 4">
    <name type="scientific">Heyndrickxia coagulans</name>
    <name type="common">Weizmannia coagulans</name>
    <dbReference type="NCBI Taxonomy" id="1398"/>
    <lineage>
        <taxon>Bacteria</taxon>
        <taxon>Bacillati</taxon>
        <taxon>Bacillota</taxon>
        <taxon>Bacilli</taxon>
        <taxon>Bacillales</taxon>
        <taxon>Bacillaceae</taxon>
        <taxon>Heyndrickxia</taxon>
    </lineage>
</organism>
<feature type="domain" description="DUF1648" evidence="2">
    <location>
        <begin position="44"/>
        <end position="92"/>
    </location>
</feature>
<dbReference type="PATRIC" id="fig|1398.26.peg.1950"/>
<keyword evidence="1" id="KW-0472">Membrane</keyword>
<feature type="transmembrane region" description="Helical" evidence="1">
    <location>
        <begin position="40"/>
        <end position="66"/>
    </location>
</feature>
<gene>
    <name evidence="3" type="ORF">B4098_2656</name>
</gene>
<dbReference type="Pfam" id="PF07853">
    <property type="entry name" value="DUF1648"/>
    <property type="match status" value="1"/>
</dbReference>
<keyword evidence="1" id="KW-0812">Transmembrane</keyword>
<protein>
    <recommendedName>
        <fullName evidence="2">DUF1648 domain-containing protein</fullName>
    </recommendedName>
</protein>
<feature type="transmembrane region" description="Helical" evidence="1">
    <location>
        <begin position="108"/>
        <end position="126"/>
    </location>
</feature>
<dbReference type="InterPro" id="IPR012867">
    <property type="entry name" value="DUF1648"/>
</dbReference>
<evidence type="ECO:0000259" key="2">
    <source>
        <dbReference type="Pfam" id="PF07853"/>
    </source>
</evidence>
<keyword evidence="1" id="KW-1133">Transmembrane helix</keyword>
<reference evidence="3 4" key="1">
    <citation type="submission" date="2016-01" db="EMBL/GenBank/DDBJ databases">
        <title>Genome Sequences of Twelve Sporeforming Bacillus Species Isolated from Foods.</title>
        <authorList>
            <person name="Berendsen E.M."/>
            <person name="Wells-Bennik M.H."/>
            <person name="Krawcyk A.O."/>
            <person name="De Jong A."/>
            <person name="Holsappel S."/>
            <person name="Eijlander R.T."/>
            <person name="Kuipers O.P."/>
        </authorList>
    </citation>
    <scope>NUCLEOTIDE SEQUENCE [LARGE SCALE GENOMIC DNA]</scope>
    <source>
        <strain evidence="3 4">B4098</strain>
    </source>
</reference>
<name>A0A150JRJ7_HEYCO</name>
<comment type="caution">
    <text evidence="3">The sequence shown here is derived from an EMBL/GenBank/DDBJ whole genome shotgun (WGS) entry which is preliminary data.</text>
</comment>
<dbReference type="EMBL" id="LQYG01000113">
    <property type="protein sequence ID" value="KYC59414.1"/>
    <property type="molecule type" value="Genomic_DNA"/>
</dbReference>
<dbReference type="Proteomes" id="UP000075288">
    <property type="component" value="Unassembled WGS sequence"/>
</dbReference>
<accession>A0A150JRJ7</accession>
<evidence type="ECO:0000256" key="1">
    <source>
        <dbReference type="SAM" id="Phobius"/>
    </source>
</evidence>